<keyword evidence="6" id="KW-0805">Transcription regulation</keyword>
<evidence type="ECO:0000259" key="14">
    <source>
        <dbReference type="Pfam" id="PF00870"/>
    </source>
</evidence>
<keyword evidence="10" id="KW-0539">Nucleus</keyword>
<feature type="binding site" evidence="11">
    <location>
        <position position="143"/>
    </location>
    <ligand>
        <name>Zn(2+)</name>
        <dbReference type="ChEBI" id="CHEBI:29105"/>
    </ligand>
</feature>
<dbReference type="AlphaFoldDB" id="A0A1B6H0D4"/>
<dbReference type="InterPro" id="IPR011615">
    <property type="entry name" value="p53_DNA-bd"/>
</dbReference>
<evidence type="ECO:0000256" key="8">
    <source>
        <dbReference type="ARBA" id="ARBA00023159"/>
    </source>
</evidence>
<comment type="similarity">
    <text evidence="2">Belongs to the p53 family.</text>
</comment>
<keyword evidence="8" id="KW-0010">Activator</keyword>
<evidence type="ECO:0000256" key="3">
    <source>
        <dbReference type="ARBA" id="ARBA00022703"/>
    </source>
</evidence>
<evidence type="ECO:0000256" key="1">
    <source>
        <dbReference type="ARBA" id="ARBA00004123"/>
    </source>
</evidence>
<dbReference type="PRINTS" id="PR00386">
    <property type="entry name" value="P53SUPPRESSR"/>
</dbReference>
<evidence type="ECO:0000256" key="4">
    <source>
        <dbReference type="ARBA" id="ARBA00022723"/>
    </source>
</evidence>
<evidence type="ECO:0000256" key="13">
    <source>
        <dbReference type="SAM" id="MobiDB-lite"/>
    </source>
</evidence>
<dbReference type="GO" id="GO:0005634">
    <property type="term" value="C:nucleus"/>
    <property type="evidence" value="ECO:0007669"/>
    <property type="project" value="UniProtKB-SubCell"/>
</dbReference>
<evidence type="ECO:0000313" key="16">
    <source>
        <dbReference type="EMBL" id="JAS68108.1"/>
    </source>
</evidence>
<evidence type="ECO:0000256" key="10">
    <source>
        <dbReference type="ARBA" id="ARBA00023242"/>
    </source>
</evidence>
<evidence type="ECO:0000256" key="12">
    <source>
        <dbReference type="PIRSR" id="PIRSR602117-2"/>
    </source>
</evidence>
<dbReference type="InterPro" id="IPR012346">
    <property type="entry name" value="p53/RUNT-type_TF_DNA-bd_sf"/>
</dbReference>
<dbReference type="InterPro" id="IPR002117">
    <property type="entry name" value="p53_tumour_suppressor"/>
</dbReference>
<evidence type="ECO:0000256" key="2">
    <source>
        <dbReference type="ARBA" id="ARBA00006167"/>
    </source>
</evidence>
<dbReference type="SUPFAM" id="SSF49417">
    <property type="entry name" value="p53-like transcription factors"/>
    <property type="match status" value="1"/>
</dbReference>
<dbReference type="InterPro" id="IPR008967">
    <property type="entry name" value="p53-like_TF_DNA-bd_sf"/>
</dbReference>
<dbReference type="EMBL" id="GECZ01022878">
    <property type="protein sequence ID" value="JAS46891.1"/>
    <property type="molecule type" value="Transcribed_RNA"/>
</dbReference>
<dbReference type="GO" id="GO:0006915">
    <property type="term" value="P:apoptotic process"/>
    <property type="evidence" value="ECO:0007669"/>
    <property type="project" value="UniProtKB-KW"/>
</dbReference>
<proteinExistence type="inferred from homology"/>
<evidence type="ECO:0000256" key="5">
    <source>
        <dbReference type="ARBA" id="ARBA00022833"/>
    </source>
</evidence>
<dbReference type="Gene3D" id="2.60.40.720">
    <property type="match status" value="1"/>
</dbReference>
<feature type="site" description="Interaction with DNA" evidence="12">
    <location>
        <position position="89"/>
    </location>
</feature>
<dbReference type="PANTHER" id="PTHR11447:SF16">
    <property type="entry name" value="P53 PROTEIN LONG FORM VARIANT 1"/>
    <property type="match status" value="1"/>
</dbReference>
<dbReference type="PANTHER" id="PTHR11447">
    <property type="entry name" value="CELLULAR TUMOR ANTIGEN P53"/>
    <property type="match status" value="1"/>
</dbReference>
<keyword evidence="9" id="KW-0804">Transcription</keyword>
<evidence type="ECO:0000256" key="6">
    <source>
        <dbReference type="ARBA" id="ARBA00023015"/>
    </source>
</evidence>
<sequence>MDSNTDTGFMNSSDYEQIINDLKADSTFCEYKFSPSEITDYVKMEDVADSTDEHKLVIAYSPTCTLPCTDSYPGPYNFELMLDGSTSHKRSWVYSEMLQKVFIDINKTLLIQFRLSPNAGDLRVRALPVYSIADFLNIPVQRCALHMLNSDPQHQAHSEDNKVCYCANYSWVRHVVQSSHAAAIYDYDSASDRHSVVVPLDSPQPGSETVVVAYHFTCKTSCPQGMQRRPISVVFTLETSQGDVVGRQCLSVKICSCPKRDKEREEADNPLSEGWSMLDTCTKPKKRSSDHKYGSSKKSKQDNNHQIKAVNQLDQKKYDDIKSILMALCEQIGLLAENQNKLMEMIARMEDSQTKMIDALLQMLRQSS</sequence>
<evidence type="ECO:0000256" key="9">
    <source>
        <dbReference type="ARBA" id="ARBA00023163"/>
    </source>
</evidence>
<feature type="binding site" evidence="11">
    <location>
        <position position="222"/>
    </location>
    <ligand>
        <name>Zn(2+)</name>
        <dbReference type="ChEBI" id="CHEBI:29105"/>
    </ligand>
</feature>
<dbReference type="GO" id="GO:0046872">
    <property type="term" value="F:metal ion binding"/>
    <property type="evidence" value="ECO:0007669"/>
    <property type="project" value="UniProtKB-KW"/>
</dbReference>
<comment type="cofactor">
    <cofactor evidence="11">
        <name>Zn(2+)</name>
        <dbReference type="ChEBI" id="CHEBI:29105"/>
    </cofactor>
    <text evidence="11">Binds 1 zinc ion per subunit.</text>
</comment>
<feature type="compositionally biased region" description="Basic residues" evidence="13">
    <location>
        <begin position="283"/>
        <end position="298"/>
    </location>
</feature>
<name>A0A1B6H0D4_9HEMI</name>
<dbReference type="EMBL" id="GECZ01001661">
    <property type="protein sequence ID" value="JAS68108.1"/>
    <property type="molecule type" value="Transcribed_RNA"/>
</dbReference>
<keyword evidence="5 11" id="KW-0862">Zinc</keyword>
<accession>A0A1B6H0D4</accession>
<evidence type="ECO:0000256" key="11">
    <source>
        <dbReference type="PIRSR" id="PIRSR602117-1"/>
    </source>
</evidence>
<keyword evidence="4 11" id="KW-0479">Metal-binding</keyword>
<feature type="binding site" evidence="11">
    <location>
        <position position="218"/>
    </location>
    <ligand>
        <name>Zn(2+)</name>
        <dbReference type="ChEBI" id="CHEBI:29105"/>
    </ligand>
</feature>
<dbReference type="GO" id="GO:0000978">
    <property type="term" value="F:RNA polymerase II cis-regulatory region sequence-specific DNA binding"/>
    <property type="evidence" value="ECO:0007669"/>
    <property type="project" value="TreeGrafter"/>
</dbReference>
<evidence type="ECO:0000313" key="15">
    <source>
        <dbReference type="EMBL" id="JAS46891.1"/>
    </source>
</evidence>
<dbReference type="Pfam" id="PF00870">
    <property type="entry name" value="P53"/>
    <property type="match status" value="1"/>
</dbReference>
<protein>
    <recommendedName>
        <fullName evidence="14">p53 DNA-binding domain-containing protein</fullName>
    </recommendedName>
</protein>
<keyword evidence="3" id="KW-0053">Apoptosis</keyword>
<keyword evidence="7" id="KW-0238">DNA-binding</keyword>
<dbReference type="CDD" id="cd08367">
    <property type="entry name" value="P53"/>
    <property type="match status" value="1"/>
</dbReference>
<comment type="subcellular location">
    <subcellularLocation>
        <location evidence="1">Nucleus</location>
    </subcellularLocation>
</comment>
<organism evidence="16">
    <name type="scientific">Cuerna arida</name>
    <dbReference type="NCBI Taxonomy" id="1464854"/>
    <lineage>
        <taxon>Eukaryota</taxon>
        <taxon>Metazoa</taxon>
        <taxon>Ecdysozoa</taxon>
        <taxon>Arthropoda</taxon>
        <taxon>Hexapoda</taxon>
        <taxon>Insecta</taxon>
        <taxon>Pterygota</taxon>
        <taxon>Neoptera</taxon>
        <taxon>Paraneoptera</taxon>
        <taxon>Hemiptera</taxon>
        <taxon>Auchenorrhyncha</taxon>
        <taxon>Membracoidea</taxon>
        <taxon>Cicadellidae</taxon>
        <taxon>Cicadellinae</taxon>
        <taxon>Proconiini</taxon>
        <taxon>Cuerna</taxon>
    </lineage>
</organism>
<feature type="binding site" evidence="11">
    <location>
        <position position="154"/>
    </location>
    <ligand>
        <name>Zn(2+)</name>
        <dbReference type="ChEBI" id="CHEBI:29105"/>
    </ligand>
</feature>
<dbReference type="GO" id="GO:0000981">
    <property type="term" value="F:DNA-binding transcription factor activity, RNA polymerase II-specific"/>
    <property type="evidence" value="ECO:0007669"/>
    <property type="project" value="TreeGrafter"/>
</dbReference>
<feature type="region of interest" description="Disordered" evidence="13">
    <location>
        <begin position="263"/>
        <end position="311"/>
    </location>
</feature>
<evidence type="ECO:0000256" key="7">
    <source>
        <dbReference type="ARBA" id="ARBA00023125"/>
    </source>
</evidence>
<reference evidence="16" key="1">
    <citation type="submission" date="2015-11" db="EMBL/GenBank/DDBJ databases">
        <title>De novo transcriptome assembly of four potential Pierce s Disease insect vectors from Arizona vineyards.</title>
        <authorList>
            <person name="Tassone E.E."/>
        </authorList>
    </citation>
    <scope>NUCLEOTIDE SEQUENCE</scope>
</reference>
<feature type="domain" description="p53 DNA-binding" evidence="14">
    <location>
        <begin position="68"/>
        <end position="268"/>
    </location>
</feature>
<gene>
    <name evidence="16" type="ORF">g.15472</name>
    <name evidence="15" type="ORF">g.15473</name>
</gene>